<feature type="non-terminal residue" evidence="2">
    <location>
        <position position="1"/>
    </location>
</feature>
<dbReference type="Proteomes" id="UP000235653">
    <property type="component" value="Unassembled WGS sequence"/>
</dbReference>
<proteinExistence type="predicted"/>
<keyword evidence="1" id="KW-0812">Transmembrane</keyword>
<gene>
    <name evidence="2" type="ORF">JP09_004265</name>
</gene>
<organism evidence="2 3">
    <name type="scientific">Dehalogenimonas etheniformans</name>
    <dbReference type="NCBI Taxonomy" id="1536648"/>
    <lineage>
        <taxon>Bacteria</taxon>
        <taxon>Bacillati</taxon>
        <taxon>Chloroflexota</taxon>
        <taxon>Dehalococcoidia</taxon>
        <taxon>Dehalococcoidales</taxon>
        <taxon>Dehalococcoidaceae</taxon>
        <taxon>Dehalogenimonas</taxon>
    </lineage>
</organism>
<comment type="caution">
    <text evidence="2">The sequence shown here is derived from an EMBL/GenBank/DDBJ whole genome shotgun (WGS) entry which is preliminary data.</text>
</comment>
<accession>A0A2P5P828</accession>
<reference evidence="2 3" key="1">
    <citation type="journal article" date="2017" name="ISME J.">
        <title>Grape pomace compost harbors organohalide-respiring Dehalogenimonas species with novel reductive dehalogenase genes.</title>
        <authorList>
            <person name="Yang Y."/>
            <person name="Higgins S.A."/>
            <person name="Yan J."/>
            <person name="Simsir B."/>
            <person name="Chourey K."/>
            <person name="Iyer R."/>
            <person name="Hettich R.L."/>
            <person name="Baldwin B."/>
            <person name="Ogles D.M."/>
            <person name="Loffler F.E."/>
        </authorList>
    </citation>
    <scope>NUCLEOTIDE SEQUENCE [LARGE SCALE GENOMIC DNA]</scope>
    <source>
        <strain evidence="2 3">GP</strain>
    </source>
</reference>
<protein>
    <submittedName>
        <fullName evidence="2">Formate dehydrogenase</fullName>
    </submittedName>
</protein>
<keyword evidence="1" id="KW-1133">Transmembrane helix</keyword>
<evidence type="ECO:0000313" key="3">
    <source>
        <dbReference type="Proteomes" id="UP000235653"/>
    </source>
</evidence>
<keyword evidence="1" id="KW-0472">Membrane</keyword>
<keyword evidence="3" id="KW-1185">Reference proteome</keyword>
<evidence type="ECO:0000313" key="2">
    <source>
        <dbReference type="EMBL" id="PPD58463.1"/>
    </source>
</evidence>
<name>A0A2P5P828_9CHLR</name>
<dbReference type="AlphaFoldDB" id="A0A2P5P828"/>
<feature type="transmembrane region" description="Helical" evidence="1">
    <location>
        <begin position="18"/>
        <end position="39"/>
    </location>
</feature>
<dbReference type="EMBL" id="JQAN02000007">
    <property type="protein sequence ID" value="PPD58463.1"/>
    <property type="molecule type" value="Genomic_DNA"/>
</dbReference>
<sequence>TLVLSHAPARTGSYFPTVWEFIFTLGLIAGAIYVFRLAAKYLPLFSDNKAGLPETVAKNNPVVVPA</sequence>
<evidence type="ECO:0000256" key="1">
    <source>
        <dbReference type="SAM" id="Phobius"/>
    </source>
</evidence>